<proteinExistence type="predicted"/>
<comment type="caution">
    <text evidence="3">The sequence shown here is derived from an EMBL/GenBank/DDBJ whole genome shotgun (WGS) entry which is preliminary data.</text>
</comment>
<gene>
    <name evidence="3" type="ORF">Pa4123_76160</name>
</gene>
<evidence type="ECO:0000313" key="3">
    <source>
        <dbReference type="EMBL" id="GLI02338.1"/>
    </source>
</evidence>
<evidence type="ECO:0000256" key="1">
    <source>
        <dbReference type="ARBA" id="ARBA00022801"/>
    </source>
</evidence>
<dbReference type="NCBIfam" id="NF033748">
    <property type="entry name" value="class_F_sortase"/>
    <property type="match status" value="1"/>
</dbReference>
<organism evidence="3 4">
    <name type="scientific">Phytohabitans aurantiacus</name>
    <dbReference type="NCBI Taxonomy" id="3016789"/>
    <lineage>
        <taxon>Bacteria</taxon>
        <taxon>Bacillati</taxon>
        <taxon>Actinomycetota</taxon>
        <taxon>Actinomycetes</taxon>
        <taxon>Micromonosporales</taxon>
        <taxon>Micromonosporaceae</taxon>
    </lineage>
</organism>
<dbReference type="InterPro" id="IPR042001">
    <property type="entry name" value="Sortase_F"/>
</dbReference>
<keyword evidence="1" id="KW-0378">Hydrolase</keyword>
<protein>
    <submittedName>
        <fullName evidence="3">Class F sortase</fullName>
    </submittedName>
</protein>
<dbReference type="SUPFAM" id="SSF63817">
    <property type="entry name" value="Sortase"/>
    <property type="match status" value="1"/>
</dbReference>
<name>A0ABQ5R7H9_9ACTN</name>
<reference evidence="3" key="1">
    <citation type="submission" date="2022-12" db="EMBL/GenBank/DDBJ databases">
        <title>New Phytohabitans aurantiacus sp. RD004123 nov., an actinomycete isolated from soil.</title>
        <authorList>
            <person name="Triningsih D.W."/>
            <person name="Harunari E."/>
            <person name="Igarashi Y."/>
        </authorList>
    </citation>
    <scope>NUCLEOTIDE SEQUENCE</scope>
    <source>
        <strain evidence="3">RD004123</strain>
    </source>
</reference>
<feature type="region of interest" description="Disordered" evidence="2">
    <location>
        <begin position="1"/>
        <end position="41"/>
    </location>
</feature>
<keyword evidence="4" id="KW-1185">Reference proteome</keyword>
<evidence type="ECO:0000313" key="4">
    <source>
        <dbReference type="Proteomes" id="UP001144280"/>
    </source>
</evidence>
<dbReference type="Proteomes" id="UP001144280">
    <property type="component" value="Unassembled WGS sequence"/>
</dbReference>
<dbReference type="InterPro" id="IPR005754">
    <property type="entry name" value="Sortase"/>
</dbReference>
<evidence type="ECO:0000256" key="2">
    <source>
        <dbReference type="SAM" id="MobiDB-lite"/>
    </source>
</evidence>
<dbReference type="InterPro" id="IPR023365">
    <property type="entry name" value="Sortase_dom-sf"/>
</dbReference>
<dbReference type="EMBL" id="BSDI01000059">
    <property type="protein sequence ID" value="GLI02338.1"/>
    <property type="molecule type" value="Genomic_DNA"/>
</dbReference>
<dbReference type="Gene3D" id="2.40.260.10">
    <property type="entry name" value="Sortase"/>
    <property type="match status" value="1"/>
</dbReference>
<sequence length="272" mass="29077">MTIGEGRKAAYGVGRRPTARLGRERAKPPARGRPEAVPAAVRTQDPRRMVWWAAAAAAVLVASWGVQQIRSGTDAVASGPPALPVPAQTGAPVRQSDLRQLVNPVPVERAAALDRSAPTSIVIPSINLRAALDEIGMLPDGRMEVPPYERAHRAAWYRLGPSPGERGSAVIVGHVDSKKAVAVFWYLTRVQPGDPVEVIRQDGDTAVFTVSSVEQFAKSHFPSDRVFADVDVPVLRLVTCGGPYDADRHAYADNVVVFASMTGVRPAGWQGG</sequence>
<accession>A0ABQ5R7H9</accession>
<dbReference type="Pfam" id="PF04203">
    <property type="entry name" value="Sortase"/>
    <property type="match status" value="1"/>
</dbReference>
<dbReference type="CDD" id="cd05829">
    <property type="entry name" value="Sortase_F"/>
    <property type="match status" value="1"/>
</dbReference>
<dbReference type="RefSeq" id="WP_281903829.1">
    <property type="nucleotide sequence ID" value="NZ_BSDI01000059.1"/>
</dbReference>